<keyword evidence="9" id="KW-0414">Isoprene biosynthesis</keyword>
<evidence type="ECO:0000313" key="12">
    <source>
        <dbReference type="EMBL" id="PDX82650.1"/>
    </source>
</evidence>
<comment type="function">
    <text evidence="9">Catalyzes the phosphorylation of the position 2 hydroxy group of 4-diphosphocytidyl-2C-methyl-D-erythritol.</text>
</comment>
<evidence type="ECO:0000259" key="10">
    <source>
        <dbReference type="Pfam" id="PF00288"/>
    </source>
</evidence>
<feature type="binding site" evidence="9">
    <location>
        <begin position="96"/>
        <end position="106"/>
    </location>
    <ligand>
        <name>ATP</name>
        <dbReference type="ChEBI" id="CHEBI:30616"/>
    </ligand>
</feature>
<dbReference type="InterPro" id="IPR006204">
    <property type="entry name" value="GHMP_kinase_N_dom"/>
</dbReference>
<keyword evidence="4 9" id="KW-0808">Transferase</keyword>
<feature type="active site" evidence="9">
    <location>
        <position position="138"/>
    </location>
</feature>
<dbReference type="InterPro" id="IPR036554">
    <property type="entry name" value="GHMP_kinase_C_sf"/>
</dbReference>
<evidence type="ECO:0000256" key="4">
    <source>
        <dbReference type="ARBA" id="ARBA00022679"/>
    </source>
</evidence>
<dbReference type="UniPathway" id="UPA00056">
    <property type="reaction ID" value="UER00094"/>
</dbReference>
<reference evidence="12 13" key="1">
    <citation type="journal article" date="2017" name="Front. Microbiol.">
        <title>New Insights into the Diversity of the Genus Faecalibacterium.</title>
        <authorList>
            <person name="Benevides L."/>
            <person name="Burman S."/>
            <person name="Martin R."/>
            <person name="Robert V."/>
            <person name="Thomas M."/>
            <person name="Miquel S."/>
            <person name="Chain F."/>
            <person name="Sokol H."/>
            <person name="Bermudez-Humaran L.G."/>
            <person name="Morrison M."/>
            <person name="Langella P."/>
            <person name="Azevedo V.A."/>
            <person name="Chatel J.M."/>
            <person name="Soares S."/>
        </authorList>
    </citation>
    <scope>NUCLEOTIDE SEQUENCE [LARGE SCALE GENOMIC DNA]</scope>
    <source>
        <strain evidence="12 13">CNCM I 4575</strain>
    </source>
</reference>
<dbReference type="SUPFAM" id="SSF54211">
    <property type="entry name" value="Ribosomal protein S5 domain 2-like"/>
    <property type="match status" value="1"/>
</dbReference>
<protein>
    <recommendedName>
        <fullName evidence="3 9">4-diphosphocytidyl-2-C-methyl-D-erythritol kinase</fullName>
        <shortName evidence="9">CMK</shortName>
        <ecNumber evidence="2 9">2.7.1.148</ecNumber>
    </recommendedName>
    <alternativeName>
        <fullName evidence="8 9">4-(cytidine-5'-diphospho)-2-C-methyl-D-erythritol kinase</fullName>
    </alternativeName>
</protein>
<gene>
    <name evidence="9 12" type="primary">ispE</name>
    <name evidence="12" type="ORF">CGS58_00305</name>
</gene>
<feature type="active site" evidence="9">
    <location>
        <position position="14"/>
    </location>
</feature>
<evidence type="ECO:0000259" key="11">
    <source>
        <dbReference type="Pfam" id="PF08544"/>
    </source>
</evidence>
<dbReference type="InterPro" id="IPR013750">
    <property type="entry name" value="GHMP_kinase_C_dom"/>
</dbReference>
<feature type="domain" description="GHMP kinase C-terminal" evidence="11">
    <location>
        <begin position="229"/>
        <end position="275"/>
    </location>
</feature>
<dbReference type="SUPFAM" id="SSF55060">
    <property type="entry name" value="GHMP Kinase, C-terminal domain"/>
    <property type="match status" value="1"/>
</dbReference>
<organism evidence="12 13">
    <name type="scientific">Faecalibacterium prausnitzii</name>
    <dbReference type="NCBI Taxonomy" id="853"/>
    <lineage>
        <taxon>Bacteria</taxon>
        <taxon>Bacillati</taxon>
        <taxon>Bacillota</taxon>
        <taxon>Clostridia</taxon>
        <taxon>Eubacteriales</taxon>
        <taxon>Oscillospiraceae</taxon>
        <taxon>Faecalibacterium</taxon>
    </lineage>
</organism>
<proteinExistence type="inferred from homology"/>
<accession>A0A2A7AU77</accession>
<dbReference type="PIRSF" id="PIRSF010376">
    <property type="entry name" value="IspE"/>
    <property type="match status" value="1"/>
</dbReference>
<comment type="similarity">
    <text evidence="1 9">Belongs to the GHMP kinase family. IspE subfamily.</text>
</comment>
<dbReference type="GO" id="GO:0016114">
    <property type="term" value="P:terpenoid biosynthetic process"/>
    <property type="evidence" value="ECO:0007669"/>
    <property type="project" value="UniProtKB-UniRule"/>
</dbReference>
<evidence type="ECO:0000256" key="5">
    <source>
        <dbReference type="ARBA" id="ARBA00022741"/>
    </source>
</evidence>
<sequence length="296" mass="30600">MAKLNRVTVLAPAKLNLALDVVGTLPNGYHDLDMTMQAITLYEKVVLTRSNGLNLTLPGSPVAANDSNTAIKAAIAFFRYTGLLAGVDITVYKNIPVRAGMAGGSADAAAVLVGLNALYGARLSMSELCALGAKVGADVPFALMGGTCRVQGVGDVMKALPPCPDCWFTVVMPDYGVSTPEAFAAYDKVGSSRHPDCEAQEAAIRAEDLAGVCAAAGNALEECSGAKDNEAIKAALRLHGAVTALMTGSGAAVFGIFEQEADACKAAEALKTRWPQVYVAQPDKGGARVAAPKWIL</sequence>
<dbReference type="InterPro" id="IPR004424">
    <property type="entry name" value="IspE"/>
</dbReference>
<dbReference type="Pfam" id="PF00288">
    <property type="entry name" value="GHMP_kinases_N"/>
    <property type="match status" value="1"/>
</dbReference>
<evidence type="ECO:0000256" key="6">
    <source>
        <dbReference type="ARBA" id="ARBA00022777"/>
    </source>
</evidence>
<evidence type="ECO:0000313" key="13">
    <source>
        <dbReference type="Proteomes" id="UP000220005"/>
    </source>
</evidence>
<dbReference type="Pfam" id="PF08544">
    <property type="entry name" value="GHMP_kinases_C"/>
    <property type="match status" value="1"/>
</dbReference>
<dbReference type="InterPro" id="IPR020568">
    <property type="entry name" value="Ribosomal_Su5_D2-typ_SF"/>
</dbReference>
<dbReference type="EC" id="2.7.1.148" evidence="2 9"/>
<dbReference type="GO" id="GO:0005524">
    <property type="term" value="F:ATP binding"/>
    <property type="evidence" value="ECO:0007669"/>
    <property type="project" value="UniProtKB-UniRule"/>
</dbReference>
<evidence type="ECO:0000256" key="2">
    <source>
        <dbReference type="ARBA" id="ARBA00012052"/>
    </source>
</evidence>
<dbReference type="GO" id="GO:0019288">
    <property type="term" value="P:isopentenyl diphosphate biosynthetic process, methylerythritol 4-phosphate pathway"/>
    <property type="evidence" value="ECO:0007669"/>
    <property type="project" value="UniProtKB-UniRule"/>
</dbReference>
<dbReference type="Gene3D" id="3.30.70.890">
    <property type="entry name" value="GHMP kinase, C-terminal domain"/>
    <property type="match status" value="1"/>
</dbReference>
<comment type="catalytic activity">
    <reaction evidence="9">
        <text>4-CDP-2-C-methyl-D-erythritol + ATP = 4-CDP-2-C-methyl-D-erythritol 2-phosphate + ADP + H(+)</text>
        <dbReference type="Rhea" id="RHEA:18437"/>
        <dbReference type="ChEBI" id="CHEBI:15378"/>
        <dbReference type="ChEBI" id="CHEBI:30616"/>
        <dbReference type="ChEBI" id="CHEBI:57823"/>
        <dbReference type="ChEBI" id="CHEBI:57919"/>
        <dbReference type="ChEBI" id="CHEBI:456216"/>
        <dbReference type="EC" id="2.7.1.148"/>
    </reaction>
</comment>
<evidence type="ECO:0000256" key="7">
    <source>
        <dbReference type="ARBA" id="ARBA00022840"/>
    </source>
</evidence>
<feature type="domain" description="GHMP kinase N-terminal" evidence="10">
    <location>
        <begin position="68"/>
        <end position="146"/>
    </location>
</feature>
<dbReference type="GO" id="GO:0050515">
    <property type="term" value="F:4-(cytidine 5'-diphospho)-2-C-methyl-D-erythritol kinase activity"/>
    <property type="evidence" value="ECO:0007669"/>
    <property type="project" value="UniProtKB-UniRule"/>
</dbReference>
<keyword evidence="7 9" id="KW-0067">ATP-binding</keyword>
<dbReference type="PANTHER" id="PTHR43527">
    <property type="entry name" value="4-DIPHOSPHOCYTIDYL-2-C-METHYL-D-ERYTHRITOL KINASE, CHLOROPLASTIC"/>
    <property type="match status" value="1"/>
</dbReference>
<dbReference type="EMBL" id="NMTY01000003">
    <property type="protein sequence ID" value="PDX82650.1"/>
    <property type="molecule type" value="Genomic_DNA"/>
</dbReference>
<name>A0A2A7AU77_9FIRM</name>
<keyword evidence="6 9" id="KW-0418">Kinase</keyword>
<comment type="pathway">
    <text evidence="9">Isoprenoid biosynthesis; isopentenyl diphosphate biosynthesis via DXP pathway; isopentenyl diphosphate from 1-deoxy-D-xylulose 5-phosphate: step 3/6.</text>
</comment>
<dbReference type="AlphaFoldDB" id="A0A2A7AU77"/>
<dbReference type="InterPro" id="IPR014721">
    <property type="entry name" value="Ribsml_uS5_D2-typ_fold_subgr"/>
</dbReference>
<evidence type="ECO:0000256" key="3">
    <source>
        <dbReference type="ARBA" id="ARBA00017473"/>
    </source>
</evidence>
<comment type="caution">
    <text evidence="12">The sequence shown here is derived from an EMBL/GenBank/DDBJ whole genome shotgun (WGS) entry which is preliminary data.</text>
</comment>
<dbReference type="RefSeq" id="WP_097838520.1">
    <property type="nucleotide sequence ID" value="NZ_NMTY01000003.1"/>
</dbReference>
<evidence type="ECO:0000256" key="1">
    <source>
        <dbReference type="ARBA" id="ARBA00009684"/>
    </source>
</evidence>
<evidence type="ECO:0000256" key="8">
    <source>
        <dbReference type="ARBA" id="ARBA00032554"/>
    </source>
</evidence>
<dbReference type="HAMAP" id="MF_00061">
    <property type="entry name" value="IspE"/>
    <property type="match status" value="1"/>
</dbReference>
<dbReference type="PANTHER" id="PTHR43527:SF2">
    <property type="entry name" value="4-DIPHOSPHOCYTIDYL-2-C-METHYL-D-ERYTHRITOL KINASE, CHLOROPLASTIC"/>
    <property type="match status" value="1"/>
</dbReference>
<dbReference type="Gene3D" id="3.30.230.10">
    <property type="match status" value="1"/>
</dbReference>
<evidence type="ECO:0000256" key="9">
    <source>
        <dbReference type="HAMAP-Rule" id="MF_00061"/>
    </source>
</evidence>
<dbReference type="NCBIfam" id="TIGR00154">
    <property type="entry name" value="ispE"/>
    <property type="match status" value="1"/>
</dbReference>
<dbReference type="Proteomes" id="UP000220005">
    <property type="component" value="Unassembled WGS sequence"/>
</dbReference>
<keyword evidence="5 9" id="KW-0547">Nucleotide-binding</keyword>